<sequence>MDRSPKQLQELTLALLYLTSLQDHDDPAGRRCWKGYDFQVLEDLKAQGLLQDTQGRIPLRLPQEGVARAQAVLATLGMEDLVPRPE</sequence>
<proteinExistence type="predicted"/>
<dbReference type="GeneID" id="97996174"/>
<accession>A0A3E2B1I0</accession>
<organism evidence="2 3">
    <name type="scientific">Evtepia gabavorous</name>
    <dbReference type="NCBI Taxonomy" id="2211183"/>
    <lineage>
        <taxon>Bacteria</taxon>
        <taxon>Bacillati</taxon>
        <taxon>Bacillota</taxon>
        <taxon>Clostridia</taxon>
        <taxon>Eubacteriales</taxon>
        <taxon>Evtepia</taxon>
    </lineage>
</organism>
<feature type="domain" description="DUF6429" evidence="1">
    <location>
        <begin position="6"/>
        <end position="77"/>
    </location>
</feature>
<dbReference type="Pfam" id="PF20008">
    <property type="entry name" value="DUF6429"/>
    <property type="match status" value="1"/>
</dbReference>
<name>A0A3E2B1I0_9FIRM</name>
<protein>
    <submittedName>
        <fullName evidence="2">Transposase</fullName>
    </submittedName>
</protein>
<reference evidence="2 3" key="1">
    <citation type="submission" date="2018-07" db="EMBL/GenBank/DDBJ databases">
        <title>GABA Modulating Bacteria of the Human Gut Microbiota.</title>
        <authorList>
            <person name="Strandwitz P."/>
            <person name="Kim K.H."/>
            <person name="Terekhova D."/>
            <person name="Liu J.K."/>
            <person name="Sharma A."/>
            <person name="Levering J."/>
            <person name="Mcdonald D."/>
            <person name="Dietrich D."/>
            <person name="Ramadhar T.R."/>
            <person name="Lekbua A."/>
            <person name="Mroue N."/>
            <person name="Liston C."/>
            <person name="Stewart E.J."/>
            <person name="Dubin M.J."/>
            <person name="Zengler K."/>
            <person name="Knight R."/>
            <person name="Gilbert J.A."/>
            <person name="Clardy J."/>
            <person name="Lewis K."/>
        </authorList>
    </citation>
    <scope>NUCLEOTIDE SEQUENCE [LARGE SCALE GENOMIC DNA]</scope>
    <source>
        <strain evidence="2 3">KLE1738</strain>
    </source>
</reference>
<dbReference type="InterPro" id="IPR045489">
    <property type="entry name" value="DUF6429"/>
</dbReference>
<comment type="caution">
    <text evidence="2">The sequence shown here is derived from an EMBL/GenBank/DDBJ whole genome shotgun (WGS) entry which is preliminary data.</text>
</comment>
<dbReference type="RefSeq" id="WP_117142716.1">
    <property type="nucleotide sequence ID" value="NZ_CAKXKJ010000001.1"/>
</dbReference>
<evidence type="ECO:0000313" key="2">
    <source>
        <dbReference type="EMBL" id="RFT05857.1"/>
    </source>
</evidence>
<evidence type="ECO:0000313" key="3">
    <source>
        <dbReference type="Proteomes" id="UP000260649"/>
    </source>
</evidence>
<dbReference type="Proteomes" id="UP000260649">
    <property type="component" value="Unassembled WGS sequence"/>
</dbReference>
<keyword evidence="3" id="KW-1185">Reference proteome</keyword>
<gene>
    <name evidence="2" type="ORF">DV520_10550</name>
</gene>
<dbReference type="AlphaFoldDB" id="A0A3E2B1I0"/>
<evidence type="ECO:0000259" key="1">
    <source>
        <dbReference type="Pfam" id="PF20008"/>
    </source>
</evidence>
<dbReference type="OrthoDB" id="9800962at2"/>
<dbReference type="EMBL" id="QQRQ01000025">
    <property type="protein sequence ID" value="RFT05857.1"/>
    <property type="molecule type" value="Genomic_DNA"/>
</dbReference>